<dbReference type="InterPro" id="IPR000313">
    <property type="entry name" value="PWWP_dom"/>
</dbReference>
<feature type="compositionally biased region" description="Basic and acidic residues" evidence="1">
    <location>
        <begin position="170"/>
        <end position="185"/>
    </location>
</feature>
<dbReference type="PROSITE" id="PS50812">
    <property type="entry name" value="PWWP"/>
    <property type="match status" value="1"/>
</dbReference>
<name>A0A8X6KIV8_TRICU</name>
<dbReference type="PANTHER" id="PTHR43580:SF2">
    <property type="entry name" value="CYTOKINE-LIKE NUCLEAR FACTOR N-PAC"/>
    <property type="match status" value="1"/>
</dbReference>
<dbReference type="GO" id="GO:0000785">
    <property type="term" value="C:chromatin"/>
    <property type="evidence" value="ECO:0007669"/>
    <property type="project" value="TreeGrafter"/>
</dbReference>
<dbReference type="AlphaFoldDB" id="A0A8X6KIV8"/>
<accession>A0A8X6KIV8</accession>
<reference evidence="3" key="1">
    <citation type="submission" date="2020-07" db="EMBL/GenBank/DDBJ databases">
        <title>Multicomponent nature underlies the extraordinary mechanical properties of spider dragline silk.</title>
        <authorList>
            <person name="Kono N."/>
            <person name="Nakamura H."/>
            <person name="Mori M."/>
            <person name="Yoshida Y."/>
            <person name="Ohtoshi R."/>
            <person name="Malay A.D."/>
            <person name="Moran D.A.P."/>
            <person name="Tomita M."/>
            <person name="Numata K."/>
            <person name="Arakawa K."/>
        </authorList>
    </citation>
    <scope>NUCLEOTIDE SEQUENCE</scope>
</reference>
<sequence length="447" mass="49614">MLKLEEVVFSIERICICLVEDIQGDNYRVIDIRSKENNNLKMAAKKDFKVGDLVWINFTKSSSWPARIISPPAAEETVEGHKKKLSAPRKPQHYVSFFGNEDKAWISEENIVPHSDEKLKETHNKKSTSFIKAIAEIIVASRSLIKELKSFKEDSAKSDESTKNSTAAQNKEKIAKTPETSDKESFGMSNDDSASISNFANNTCNIDDKCMDTQEHCEDSLGSCSDDSTTIEKIEDLVPTPKKIGFIFLDEMGQGIIKNLLKTSHEIAVWNRTPDKCRQFVDAGAQQFLTPSDIVKNCDITICCVSGVEALRSIVYENGGILQDFENSVPGSKGFIMMTSINVEASEEVAEAITESGGRYVEAPFVGFRYHAEEGSLLFHAAGDPELFQDCSSIFLSISSLTFFVGCDIGAATRMNILFRILFEASYDVLAAATELFDKFLPFAQVN</sequence>
<dbReference type="EMBL" id="BMAO01001428">
    <property type="protein sequence ID" value="GFQ73248.1"/>
    <property type="molecule type" value="Genomic_DNA"/>
</dbReference>
<comment type="caution">
    <text evidence="3">The sequence shown here is derived from an EMBL/GenBank/DDBJ whole genome shotgun (WGS) entry which is preliminary data.</text>
</comment>
<feature type="region of interest" description="Disordered" evidence="1">
    <location>
        <begin position="153"/>
        <end position="192"/>
    </location>
</feature>
<dbReference type="GO" id="GO:0050661">
    <property type="term" value="F:NADP binding"/>
    <property type="evidence" value="ECO:0007669"/>
    <property type="project" value="InterPro"/>
</dbReference>
<dbReference type="InterPro" id="IPR006115">
    <property type="entry name" value="6PGDH_NADP-bd"/>
</dbReference>
<protein>
    <submittedName>
        <fullName evidence="3">Putative oxidoreductase GLYR1 homolog</fullName>
    </submittedName>
</protein>
<dbReference type="GO" id="GO:0003677">
    <property type="term" value="F:DNA binding"/>
    <property type="evidence" value="ECO:0007669"/>
    <property type="project" value="TreeGrafter"/>
</dbReference>
<keyword evidence="4" id="KW-1185">Reference proteome</keyword>
<proteinExistence type="predicted"/>
<dbReference type="SMART" id="SM00293">
    <property type="entry name" value="PWWP"/>
    <property type="match status" value="1"/>
</dbReference>
<gene>
    <name evidence="3" type="primary">AGAP009949</name>
    <name evidence="3" type="ORF">TNCT_492661</name>
</gene>
<dbReference type="PANTHER" id="PTHR43580">
    <property type="entry name" value="OXIDOREDUCTASE GLYR1-RELATED"/>
    <property type="match status" value="1"/>
</dbReference>
<dbReference type="Pfam" id="PF00855">
    <property type="entry name" value="PWWP"/>
    <property type="match status" value="1"/>
</dbReference>
<dbReference type="GO" id="GO:0031491">
    <property type="term" value="F:nucleosome binding"/>
    <property type="evidence" value="ECO:0007669"/>
    <property type="project" value="TreeGrafter"/>
</dbReference>
<feature type="domain" description="PWWP" evidence="2">
    <location>
        <begin position="50"/>
        <end position="117"/>
    </location>
</feature>
<dbReference type="Gene3D" id="2.30.30.140">
    <property type="match status" value="1"/>
</dbReference>
<organism evidence="3 4">
    <name type="scientific">Trichonephila clavata</name>
    <name type="common">Joro spider</name>
    <name type="synonym">Nephila clavata</name>
    <dbReference type="NCBI Taxonomy" id="2740835"/>
    <lineage>
        <taxon>Eukaryota</taxon>
        <taxon>Metazoa</taxon>
        <taxon>Ecdysozoa</taxon>
        <taxon>Arthropoda</taxon>
        <taxon>Chelicerata</taxon>
        <taxon>Arachnida</taxon>
        <taxon>Araneae</taxon>
        <taxon>Araneomorphae</taxon>
        <taxon>Entelegynae</taxon>
        <taxon>Araneoidea</taxon>
        <taxon>Nephilidae</taxon>
        <taxon>Trichonephila</taxon>
    </lineage>
</organism>
<dbReference type="InterPro" id="IPR051265">
    <property type="entry name" value="HIBADH-related_NP60_sf"/>
</dbReference>
<dbReference type="Proteomes" id="UP000887116">
    <property type="component" value="Unassembled WGS sequence"/>
</dbReference>
<dbReference type="SUPFAM" id="SSF51735">
    <property type="entry name" value="NAD(P)-binding Rossmann-fold domains"/>
    <property type="match status" value="1"/>
</dbReference>
<dbReference type="SUPFAM" id="SSF63748">
    <property type="entry name" value="Tudor/PWWP/MBT"/>
    <property type="match status" value="1"/>
</dbReference>
<evidence type="ECO:0000313" key="4">
    <source>
        <dbReference type="Proteomes" id="UP000887116"/>
    </source>
</evidence>
<evidence type="ECO:0000313" key="3">
    <source>
        <dbReference type="EMBL" id="GFQ73248.1"/>
    </source>
</evidence>
<evidence type="ECO:0000256" key="1">
    <source>
        <dbReference type="SAM" id="MobiDB-lite"/>
    </source>
</evidence>
<dbReference type="GO" id="GO:0140673">
    <property type="term" value="P:transcription elongation-coupled chromatin remodeling"/>
    <property type="evidence" value="ECO:0007669"/>
    <property type="project" value="TreeGrafter"/>
</dbReference>
<feature type="compositionally biased region" description="Basic and acidic residues" evidence="1">
    <location>
        <begin position="153"/>
        <end position="162"/>
    </location>
</feature>
<dbReference type="InterPro" id="IPR036291">
    <property type="entry name" value="NAD(P)-bd_dom_sf"/>
</dbReference>
<dbReference type="Pfam" id="PF03446">
    <property type="entry name" value="NAD_binding_2"/>
    <property type="match status" value="1"/>
</dbReference>
<evidence type="ECO:0000259" key="2">
    <source>
        <dbReference type="PROSITE" id="PS50812"/>
    </source>
</evidence>
<dbReference type="OrthoDB" id="435038at2759"/>
<dbReference type="Gene3D" id="3.40.50.720">
    <property type="entry name" value="NAD(P)-binding Rossmann-like Domain"/>
    <property type="match status" value="1"/>
</dbReference>